<protein>
    <submittedName>
        <fullName evidence="1">Uncharacterized protein</fullName>
    </submittedName>
</protein>
<keyword evidence="2" id="KW-1185">Reference proteome</keyword>
<comment type="caution">
    <text evidence="1">The sequence shown here is derived from an EMBL/GenBank/DDBJ whole genome shotgun (WGS) entry which is preliminary data.</text>
</comment>
<organism evidence="1 2">
    <name type="scientific">Nelumbo nucifera</name>
    <name type="common">Sacred lotus</name>
    <dbReference type="NCBI Taxonomy" id="4432"/>
    <lineage>
        <taxon>Eukaryota</taxon>
        <taxon>Viridiplantae</taxon>
        <taxon>Streptophyta</taxon>
        <taxon>Embryophyta</taxon>
        <taxon>Tracheophyta</taxon>
        <taxon>Spermatophyta</taxon>
        <taxon>Magnoliopsida</taxon>
        <taxon>Proteales</taxon>
        <taxon>Nelumbonaceae</taxon>
        <taxon>Nelumbo</taxon>
    </lineage>
</organism>
<gene>
    <name evidence="1" type="ORF">HUJ06_018788</name>
</gene>
<dbReference type="Proteomes" id="UP000607653">
    <property type="component" value="Unassembled WGS sequence"/>
</dbReference>
<evidence type="ECO:0000313" key="1">
    <source>
        <dbReference type="EMBL" id="DAD48851.1"/>
    </source>
</evidence>
<dbReference type="EMBL" id="DUZY01000008">
    <property type="protein sequence ID" value="DAD48851.1"/>
    <property type="molecule type" value="Genomic_DNA"/>
</dbReference>
<proteinExistence type="predicted"/>
<evidence type="ECO:0000313" key="2">
    <source>
        <dbReference type="Proteomes" id="UP000607653"/>
    </source>
</evidence>
<sequence>MISEFRILSVENAFPAPYADIALSTLGGTEKTKVLKPKISRCFNY</sequence>
<accession>A0A822ZZA5</accession>
<reference evidence="1 2" key="1">
    <citation type="journal article" date="2020" name="Mol. Biol. Evol.">
        <title>Distinct Expression and Methylation Patterns for Genes with Different Fates following a Single Whole-Genome Duplication in Flowering Plants.</title>
        <authorList>
            <person name="Shi T."/>
            <person name="Rahmani R.S."/>
            <person name="Gugger P.F."/>
            <person name="Wang M."/>
            <person name="Li H."/>
            <person name="Zhang Y."/>
            <person name="Li Z."/>
            <person name="Wang Q."/>
            <person name="Van de Peer Y."/>
            <person name="Marchal K."/>
            <person name="Chen J."/>
        </authorList>
    </citation>
    <scope>NUCLEOTIDE SEQUENCE [LARGE SCALE GENOMIC DNA]</scope>
    <source>
        <tissue evidence="1">Leaf</tissue>
    </source>
</reference>
<dbReference type="AlphaFoldDB" id="A0A822ZZA5"/>
<name>A0A822ZZA5_NELNU</name>